<evidence type="ECO:0000313" key="9">
    <source>
        <dbReference type="Proteomes" id="UP000015350"/>
    </source>
</evidence>
<accession>S9TFV5</accession>
<dbReference type="PANTHER" id="PTHR35007">
    <property type="entry name" value="INTEGRAL MEMBRANE PROTEIN-RELATED"/>
    <property type="match status" value="1"/>
</dbReference>
<dbReference type="AlphaFoldDB" id="S9TFV5"/>
<evidence type="ECO:0000259" key="7">
    <source>
        <dbReference type="Pfam" id="PF00482"/>
    </source>
</evidence>
<proteinExistence type="predicted"/>
<dbReference type="eggNOG" id="COG4965">
    <property type="taxonomic scope" value="Bacteria"/>
</dbReference>
<feature type="transmembrane region" description="Helical" evidence="6">
    <location>
        <begin position="89"/>
        <end position="109"/>
    </location>
</feature>
<keyword evidence="4 6" id="KW-1133">Transmembrane helix</keyword>
<dbReference type="STRING" id="1316936.K678_12499"/>
<sequence>MGEEIPGPIGGEYKRMGDALRLGVDQSEVFASASKRIGVPEFKFFAVCLELQRETGGPLSDTLENLAAIIRARMDVRLKTRALTAEGRMASKVIATIPLAITGGLYVVGGDYIDVLIHTETGHHLVALAVGMIVLGQAIIFRMTKLEA</sequence>
<name>S9TFV5_MAGFU</name>
<evidence type="ECO:0000256" key="6">
    <source>
        <dbReference type="SAM" id="Phobius"/>
    </source>
</evidence>
<dbReference type="EMBL" id="AQPH01000051">
    <property type="protein sequence ID" value="EPY01126.1"/>
    <property type="molecule type" value="Genomic_DNA"/>
</dbReference>
<gene>
    <name evidence="8" type="ORF">K678_12499</name>
</gene>
<protein>
    <submittedName>
        <fullName evidence="8">Pilus assembly protein</fullName>
    </submittedName>
</protein>
<organism evidence="8 9">
    <name type="scientific">Magnetospirillum fulvum MGU-K5</name>
    <dbReference type="NCBI Taxonomy" id="1316936"/>
    <lineage>
        <taxon>Bacteria</taxon>
        <taxon>Pseudomonadati</taxon>
        <taxon>Pseudomonadota</taxon>
        <taxon>Alphaproteobacteria</taxon>
        <taxon>Rhodospirillales</taxon>
        <taxon>Rhodospirillaceae</taxon>
        <taxon>Magnetospirillum</taxon>
    </lineage>
</organism>
<feature type="transmembrane region" description="Helical" evidence="6">
    <location>
        <begin position="121"/>
        <end position="141"/>
    </location>
</feature>
<keyword evidence="2" id="KW-1003">Cell membrane</keyword>
<reference evidence="8 9" key="1">
    <citation type="submission" date="2013-04" db="EMBL/GenBank/DDBJ databases">
        <authorList>
            <person name="Kuznetsov B."/>
            <person name="Ivanovsky R."/>
        </authorList>
    </citation>
    <scope>NUCLEOTIDE SEQUENCE [LARGE SCALE GENOMIC DNA]</scope>
    <source>
        <strain evidence="8 9">MGU-K5</strain>
    </source>
</reference>
<keyword evidence="3 6" id="KW-0812">Transmembrane</keyword>
<comment type="subcellular location">
    <subcellularLocation>
        <location evidence="1">Cell membrane</location>
        <topology evidence="1">Multi-pass membrane protein</topology>
    </subcellularLocation>
</comment>
<feature type="domain" description="Type II secretion system protein GspF" evidence="7">
    <location>
        <begin position="3"/>
        <end position="103"/>
    </location>
</feature>
<evidence type="ECO:0000313" key="8">
    <source>
        <dbReference type="EMBL" id="EPY01126.1"/>
    </source>
</evidence>
<dbReference type="Proteomes" id="UP000015350">
    <property type="component" value="Unassembled WGS sequence"/>
</dbReference>
<dbReference type="PANTHER" id="PTHR35007:SF1">
    <property type="entry name" value="PILUS ASSEMBLY PROTEIN"/>
    <property type="match status" value="1"/>
</dbReference>
<evidence type="ECO:0000256" key="4">
    <source>
        <dbReference type="ARBA" id="ARBA00022989"/>
    </source>
</evidence>
<evidence type="ECO:0000256" key="3">
    <source>
        <dbReference type="ARBA" id="ARBA00022692"/>
    </source>
</evidence>
<dbReference type="RefSeq" id="WP_021132806.1">
    <property type="nucleotide sequence ID" value="NZ_AQPH01000051.1"/>
</dbReference>
<dbReference type="Pfam" id="PF00482">
    <property type="entry name" value="T2SSF"/>
    <property type="match status" value="1"/>
</dbReference>
<dbReference type="GO" id="GO:0005886">
    <property type="term" value="C:plasma membrane"/>
    <property type="evidence" value="ECO:0007669"/>
    <property type="project" value="UniProtKB-SubCell"/>
</dbReference>
<keyword evidence="5 6" id="KW-0472">Membrane</keyword>
<comment type="caution">
    <text evidence="8">The sequence shown here is derived from an EMBL/GenBank/DDBJ whole genome shotgun (WGS) entry which is preliminary data.</text>
</comment>
<evidence type="ECO:0000256" key="2">
    <source>
        <dbReference type="ARBA" id="ARBA00022475"/>
    </source>
</evidence>
<evidence type="ECO:0000256" key="1">
    <source>
        <dbReference type="ARBA" id="ARBA00004651"/>
    </source>
</evidence>
<dbReference type="InterPro" id="IPR018076">
    <property type="entry name" value="T2SS_GspF_dom"/>
</dbReference>
<evidence type="ECO:0000256" key="5">
    <source>
        <dbReference type="ARBA" id="ARBA00023136"/>
    </source>
</evidence>